<dbReference type="EMBL" id="JACHXL010000005">
    <property type="protein sequence ID" value="MBB3107558.1"/>
    <property type="molecule type" value="Genomic_DNA"/>
</dbReference>
<accession>A0A839TEC7</accession>
<dbReference type="InterPro" id="IPR053167">
    <property type="entry name" value="Spore_coat_component"/>
</dbReference>
<comment type="caution">
    <text evidence="3">The sequence shown here is derived from an EMBL/GenBank/DDBJ whole genome shotgun (WGS) entry which is preliminary data.</text>
</comment>
<feature type="chain" id="PRO_5032334232" evidence="1">
    <location>
        <begin position="26"/>
        <end position="178"/>
    </location>
</feature>
<organism evidence="3 4">
    <name type="scientific">Psychrobacter luti</name>
    <dbReference type="NCBI Taxonomy" id="198481"/>
    <lineage>
        <taxon>Bacteria</taxon>
        <taxon>Pseudomonadati</taxon>
        <taxon>Pseudomonadota</taxon>
        <taxon>Gammaproteobacteria</taxon>
        <taxon>Moraxellales</taxon>
        <taxon>Moraxellaceae</taxon>
        <taxon>Psychrobacter</taxon>
    </lineage>
</organism>
<dbReference type="PANTHER" id="PTHR37089">
    <property type="entry name" value="PROTEIN U-RELATED"/>
    <property type="match status" value="1"/>
</dbReference>
<sequence length="178" mass="17847">MKFQKSLLTATLLAAASLTTISANAATVSDTFNVKIQITSVCSVNAKIGTNDVNFGQVVAGTAATAQAATPLTVSCSKNTPYIVNLTPSSTNTDGSGEMKGPGTGNIGIPYQLRKASGATAAVWGNQGTLTTVGNGIAGTGRGVTTPVTHIVYASATAIATDVEPGVYTDTVTVAVTY</sequence>
<feature type="signal peptide" evidence="1">
    <location>
        <begin position="1"/>
        <end position="25"/>
    </location>
</feature>
<evidence type="ECO:0000313" key="4">
    <source>
        <dbReference type="Proteomes" id="UP000588111"/>
    </source>
</evidence>
<dbReference type="Pfam" id="PF05229">
    <property type="entry name" value="SCPU"/>
    <property type="match status" value="1"/>
</dbReference>
<evidence type="ECO:0000256" key="1">
    <source>
        <dbReference type="SAM" id="SignalP"/>
    </source>
</evidence>
<dbReference type="Proteomes" id="UP000588111">
    <property type="component" value="Unassembled WGS sequence"/>
</dbReference>
<dbReference type="RefSeq" id="WP_183621036.1">
    <property type="nucleotide sequence ID" value="NZ_CAJHAH010000006.1"/>
</dbReference>
<keyword evidence="1" id="KW-0732">Signal</keyword>
<keyword evidence="3" id="KW-0167">Capsid protein</keyword>
<evidence type="ECO:0000313" key="3">
    <source>
        <dbReference type="EMBL" id="MBB3107558.1"/>
    </source>
</evidence>
<dbReference type="AlphaFoldDB" id="A0A839TEC7"/>
<reference evidence="3 4" key="1">
    <citation type="submission" date="2020-08" db="EMBL/GenBank/DDBJ databases">
        <title>Genomic Encyclopedia of Type Strains, Phase III (KMG-III): the genomes of soil and plant-associated and newly described type strains.</title>
        <authorList>
            <person name="Whitman W."/>
        </authorList>
    </citation>
    <scope>NUCLEOTIDE SEQUENCE [LARGE SCALE GENOMIC DNA]</scope>
    <source>
        <strain evidence="3 4">CECT 5885</strain>
    </source>
</reference>
<name>A0A839TEC7_9GAMM</name>
<evidence type="ECO:0000259" key="2">
    <source>
        <dbReference type="Pfam" id="PF05229"/>
    </source>
</evidence>
<protein>
    <submittedName>
        <fullName evidence="3">Spore coat protein U-like protein</fullName>
    </submittedName>
</protein>
<keyword evidence="3" id="KW-0946">Virion</keyword>
<proteinExistence type="predicted"/>
<dbReference type="InterPro" id="IPR007893">
    <property type="entry name" value="Spore_coat_U/FanG"/>
</dbReference>
<keyword evidence="4" id="KW-1185">Reference proteome</keyword>
<feature type="domain" description="Spore coat protein U/FanG" evidence="2">
    <location>
        <begin position="30"/>
        <end position="174"/>
    </location>
</feature>
<gene>
    <name evidence="3" type="ORF">FHS24_002086</name>
</gene>